<dbReference type="Pfam" id="PF00395">
    <property type="entry name" value="SLH"/>
    <property type="match status" value="3"/>
</dbReference>
<dbReference type="EMBL" id="LILC01000006">
    <property type="protein sequence ID" value="KOO48138.1"/>
    <property type="molecule type" value="Genomic_DNA"/>
</dbReference>
<dbReference type="InterPro" id="IPR051465">
    <property type="entry name" value="Cell_Envelope_Struct_Comp"/>
</dbReference>
<evidence type="ECO:0000259" key="3">
    <source>
        <dbReference type="PROSITE" id="PS51272"/>
    </source>
</evidence>
<evidence type="ECO:0000256" key="2">
    <source>
        <dbReference type="SAM" id="SignalP"/>
    </source>
</evidence>
<dbReference type="Proteomes" id="UP000037558">
    <property type="component" value="Unassembled WGS sequence"/>
</dbReference>
<dbReference type="PROSITE" id="PS51272">
    <property type="entry name" value="SLH"/>
    <property type="match status" value="3"/>
</dbReference>
<dbReference type="STRING" id="284581.AMD01_04840"/>
<dbReference type="OrthoDB" id="5845122at2"/>
<dbReference type="InterPro" id="IPR036582">
    <property type="entry name" value="Mao_N_sf"/>
</dbReference>
<dbReference type="PANTHER" id="PTHR43308:SF5">
    <property type="entry name" value="S-LAYER PROTEIN _ PEPTIDOGLYCAN ENDO-BETA-N-ACETYLGLUCOSAMINIDASE"/>
    <property type="match status" value="1"/>
</dbReference>
<feature type="domain" description="SLH" evidence="3">
    <location>
        <begin position="26"/>
        <end position="89"/>
    </location>
</feature>
<evidence type="ECO:0000313" key="5">
    <source>
        <dbReference type="Proteomes" id="UP000037558"/>
    </source>
</evidence>
<dbReference type="AlphaFoldDB" id="A0A0M0LBR3"/>
<keyword evidence="1 2" id="KW-0732">Signal</keyword>
<protein>
    <recommendedName>
        <fullName evidence="3">SLH domain-containing protein</fullName>
    </recommendedName>
</protein>
<dbReference type="RefSeq" id="WP_053400283.1">
    <property type="nucleotide sequence ID" value="NZ_LILC01000006.1"/>
</dbReference>
<dbReference type="PANTHER" id="PTHR43308">
    <property type="entry name" value="OUTER MEMBRANE PROTEIN ALPHA-RELATED"/>
    <property type="match status" value="1"/>
</dbReference>
<feature type="signal peptide" evidence="2">
    <location>
        <begin position="1"/>
        <end position="24"/>
    </location>
</feature>
<sequence>MKKQFVSTALGVMLLASQAQGIHAAEKVKFKDVSTSSYAYQSITDLIEREVVFGYQGGLFKPNQKVTRGQFASMIARALNLPAGTSNFKDLPKSKALYNDVSRAAQAGIIKGANGYVYPDKPVTRADVAVMVERAMNMKGNFTESVTNGFYDQKDIPAYAKTSVERMYRYGVIKGVNNKFNPMNSADRAESSSFVDRALLLMEGKTPVPAKPTAPKPPVNKADKDMTLAELKAAYPQHNHIIVHRVQKPEQKIITTDLLKMYYDYLREPGRTYFKPIDEYIGFYYNGYKEGMSSYYSFPYVETIAYNGVAYKDSVFMSEKFKISEASYYATMPYQPKEAGKFIIDIHYHDDDFVVYRHEDIKWDVLGKNPERIDYAYPKGDEYIVDLSKALKYATGVSIAKGGLELAYQGDKIILKNGSTSATVNGKAITLSKPVKVDGGVAYGPIREIVKYIGLDSREVNYEKRIEIANFPLEEKAGQWLK</sequence>
<dbReference type="PATRIC" id="fig|284581.3.peg.1347"/>
<dbReference type="InterPro" id="IPR012854">
    <property type="entry name" value="Cu_amine_oxidase-like_N"/>
</dbReference>
<dbReference type="InterPro" id="IPR001119">
    <property type="entry name" value="SLH_dom"/>
</dbReference>
<organism evidence="4 5">
    <name type="scientific">Priestia koreensis</name>
    <dbReference type="NCBI Taxonomy" id="284581"/>
    <lineage>
        <taxon>Bacteria</taxon>
        <taxon>Bacillati</taxon>
        <taxon>Bacillota</taxon>
        <taxon>Bacilli</taxon>
        <taxon>Bacillales</taxon>
        <taxon>Bacillaceae</taxon>
        <taxon>Priestia</taxon>
    </lineage>
</organism>
<feature type="chain" id="PRO_5005603268" description="SLH domain-containing protein" evidence="2">
    <location>
        <begin position="25"/>
        <end position="482"/>
    </location>
</feature>
<evidence type="ECO:0000256" key="1">
    <source>
        <dbReference type="ARBA" id="ARBA00022729"/>
    </source>
</evidence>
<dbReference type="Gene3D" id="3.30.457.10">
    <property type="entry name" value="Copper amine oxidase-like, N-terminal domain"/>
    <property type="match status" value="1"/>
</dbReference>
<comment type="caution">
    <text evidence="4">The sequence shown here is derived from an EMBL/GenBank/DDBJ whole genome shotgun (WGS) entry which is preliminary data.</text>
</comment>
<feature type="domain" description="SLH" evidence="3">
    <location>
        <begin position="90"/>
        <end position="146"/>
    </location>
</feature>
<gene>
    <name evidence="4" type="ORF">AMD01_04840</name>
</gene>
<proteinExistence type="predicted"/>
<evidence type="ECO:0000313" key="4">
    <source>
        <dbReference type="EMBL" id="KOO48138.1"/>
    </source>
</evidence>
<dbReference type="SUPFAM" id="SSF55383">
    <property type="entry name" value="Copper amine oxidase, domain N"/>
    <property type="match status" value="1"/>
</dbReference>
<accession>A0A0M0LBR3</accession>
<keyword evidence="5" id="KW-1185">Reference proteome</keyword>
<name>A0A0M0LBR3_9BACI</name>
<dbReference type="Pfam" id="PF07833">
    <property type="entry name" value="Cu_amine_oxidN1"/>
    <property type="match status" value="1"/>
</dbReference>
<feature type="domain" description="SLH" evidence="3">
    <location>
        <begin position="147"/>
        <end position="209"/>
    </location>
</feature>
<reference evidence="5" key="1">
    <citation type="submission" date="2015-08" db="EMBL/GenBank/DDBJ databases">
        <title>Fjat-14210 dsm16467.</title>
        <authorList>
            <person name="Liu B."/>
            <person name="Wang J."/>
            <person name="Zhu Y."/>
            <person name="Liu G."/>
            <person name="Chen Q."/>
            <person name="Chen Z."/>
            <person name="Lan J."/>
            <person name="Che J."/>
            <person name="Ge C."/>
            <person name="Shi H."/>
            <person name="Pan Z."/>
            <person name="Liu X."/>
        </authorList>
    </citation>
    <scope>NUCLEOTIDE SEQUENCE [LARGE SCALE GENOMIC DNA]</scope>
    <source>
        <strain evidence="5">DSM 16467</strain>
    </source>
</reference>